<evidence type="ECO:0000256" key="1">
    <source>
        <dbReference type="SAM" id="MobiDB-lite"/>
    </source>
</evidence>
<reference evidence="2 3" key="1">
    <citation type="submission" date="2024-04" db="EMBL/GenBank/DDBJ databases">
        <title>Tritrichomonas musculus Genome.</title>
        <authorList>
            <person name="Alves-Ferreira E."/>
            <person name="Grigg M."/>
            <person name="Lorenzi H."/>
            <person name="Galac M."/>
        </authorList>
    </citation>
    <scope>NUCLEOTIDE SEQUENCE [LARGE SCALE GENOMIC DNA]</scope>
    <source>
        <strain evidence="2 3">EAF2021</strain>
    </source>
</reference>
<sequence length="108" mass="12215">MNAESEKYRNLLRNAKQPVIDTIPAEVNAIRSALMIPLRESQINLEQQTSSEINVEEPPLISAPPEDERPKKDAEQALRQINEELRQRGLLPPTGNEGPRRGVPDHPY</sequence>
<feature type="compositionally biased region" description="Basic and acidic residues" evidence="1">
    <location>
        <begin position="98"/>
        <end position="108"/>
    </location>
</feature>
<proteinExistence type="predicted"/>
<feature type="region of interest" description="Disordered" evidence="1">
    <location>
        <begin position="47"/>
        <end position="108"/>
    </location>
</feature>
<comment type="caution">
    <text evidence="2">The sequence shown here is derived from an EMBL/GenBank/DDBJ whole genome shotgun (WGS) entry which is preliminary data.</text>
</comment>
<dbReference type="EMBL" id="JAPFFF010000006">
    <property type="protein sequence ID" value="KAK8887017.1"/>
    <property type="molecule type" value="Genomic_DNA"/>
</dbReference>
<protein>
    <submittedName>
        <fullName evidence="2">Uncharacterized protein</fullName>
    </submittedName>
</protein>
<dbReference type="Proteomes" id="UP001470230">
    <property type="component" value="Unassembled WGS sequence"/>
</dbReference>
<name>A0ABR2K7B3_9EUKA</name>
<feature type="compositionally biased region" description="Basic and acidic residues" evidence="1">
    <location>
        <begin position="66"/>
        <end position="87"/>
    </location>
</feature>
<gene>
    <name evidence="2" type="ORF">M9Y10_038052</name>
</gene>
<evidence type="ECO:0000313" key="2">
    <source>
        <dbReference type="EMBL" id="KAK8887017.1"/>
    </source>
</evidence>
<keyword evidence="3" id="KW-1185">Reference proteome</keyword>
<evidence type="ECO:0000313" key="3">
    <source>
        <dbReference type="Proteomes" id="UP001470230"/>
    </source>
</evidence>
<accession>A0ABR2K7B3</accession>
<organism evidence="2 3">
    <name type="scientific">Tritrichomonas musculus</name>
    <dbReference type="NCBI Taxonomy" id="1915356"/>
    <lineage>
        <taxon>Eukaryota</taxon>
        <taxon>Metamonada</taxon>
        <taxon>Parabasalia</taxon>
        <taxon>Tritrichomonadida</taxon>
        <taxon>Tritrichomonadidae</taxon>
        <taxon>Tritrichomonas</taxon>
    </lineage>
</organism>